<name>A0A6A4NCY4_LUPAL</name>
<dbReference type="AlphaFoldDB" id="A0A6A4NCY4"/>
<protein>
    <submittedName>
        <fullName evidence="2">Uncharacterized protein</fullName>
    </submittedName>
</protein>
<organism evidence="2 3">
    <name type="scientific">Lupinus albus</name>
    <name type="common">White lupine</name>
    <name type="synonym">Lupinus termis</name>
    <dbReference type="NCBI Taxonomy" id="3870"/>
    <lineage>
        <taxon>Eukaryota</taxon>
        <taxon>Viridiplantae</taxon>
        <taxon>Streptophyta</taxon>
        <taxon>Embryophyta</taxon>
        <taxon>Tracheophyta</taxon>
        <taxon>Spermatophyta</taxon>
        <taxon>Magnoliopsida</taxon>
        <taxon>eudicotyledons</taxon>
        <taxon>Gunneridae</taxon>
        <taxon>Pentapetalae</taxon>
        <taxon>rosids</taxon>
        <taxon>fabids</taxon>
        <taxon>Fabales</taxon>
        <taxon>Fabaceae</taxon>
        <taxon>Papilionoideae</taxon>
        <taxon>50 kb inversion clade</taxon>
        <taxon>genistoids sensu lato</taxon>
        <taxon>core genistoids</taxon>
        <taxon>Genisteae</taxon>
        <taxon>Lupinus</taxon>
    </lineage>
</organism>
<evidence type="ECO:0000313" key="3">
    <source>
        <dbReference type="Proteomes" id="UP000447434"/>
    </source>
</evidence>
<comment type="caution">
    <text evidence="2">The sequence shown here is derived from an EMBL/GenBank/DDBJ whole genome shotgun (WGS) entry which is preliminary data.</text>
</comment>
<proteinExistence type="predicted"/>
<dbReference type="EMBL" id="WOCE01000025">
    <property type="protein sequence ID" value="KAE9585149.1"/>
    <property type="molecule type" value="Genomic_DNA"/>
</dbReference>
<dbReference type="Proteomes" id="UP000447434">
    <property type="component" value="Chromosome 25"/>
</dbReference>
<feature type="compositionally biased region" description="Polar residues" evidence="1">
    <location>
        <begin position="61"/>
        <end position="71"/>
    </location>
</feature>
<evidence type="ECO:0000313" key="2">
    <source>
        <dbReference type="EMBL" id="KAE9585149.1"/>
    </source>
</evidence>
<accession>A0A6A4NCY4</accession>
<keyword evidence="3" id="KW-1185">Reference proteome</keyword>
<evidence type="ECO:0000256" key="1">
    <source>
        <dbReference type="SAM" id="MobiDB-lite"/>
    </source>
</evidence>
<gene>
    <name evidence="2" type="ORF">Lalb_Chr25g0285951</name>
</gene>
<feature type="compositionally biased region" description="Polar residues" evidence="1">
    <location>
        <begin position="37"/>
        <end position="52"/>
    </location>
</feature>
<sequence length="101" mass="10778">MVGENHVDCKAGCEIITGNIEQQSANDNKQIIQLTVSGGSDKSIKGNNMQESRTSKEMQMASKSLQKSSESCCADKDSAESGVGIIQDKNIIEVGEVQENA</sequence>
<feature type="region of interest" description="Disordered" evidence="1">
    <location>
        <begin position="37"/>
        <end position="76"/>
    </location>
</feature>
<reference evidence="3" key="1">
    <citation type="journal article" date="2020" name="Nat. Commun.">
        <title>Genome sequence of the cluster root forming white lupin.</title>
        <authorList>
            <person name="Hufnagel B."/>
            <person name="Marques A."/>
            <person name="Soriano A."/>
            <person name="Marques L."/>
            <person name="Divol F."/>
            <person name="Doumas P."/>
            <person name="Sallet E."/>
            <person name="Mancinotti D."/>
            <person name="Carrere S."/>
            <person name="Marande W."/>
            <person name="Arribat S."/>
            <person name="Keller J."/>
            <person name="Huneau C."/>
            <person name="Blein T."/>
            <person name="Aime D."/>
            <person name="Laguerre M."/>
            <person name="Taylor J."/>
            <person name="Schubert V."/>
            <person name="Nelson M."/>
            <person name="Geu-Flores F."/>
            <person name="Crespi M."/>
            <person name="Gallardo-Guerrero K."/>
            <person name="Delaux P.-M."/>
            <person name="Salse J."/>
            <person name="Berges H."/>
            <person name="Guyot R."/>
            <person name="Gouzy J."/>
            <person name="Peret B."/>
        </authorList>
    </citation>
    <scope>NUCLEOTIDE SEQUENCE [LARGE SCALE GENOMIC DNA]</scope>
    <source>
        <strain evidence="3">cv. Amiga</strain>
    </source>
</reference>